<name>A0AAP2Z4M1_9EURY</name>
<proteinExistence type="predicted"/>
<dbReference type="EMBL" id="JAOPKA010000030">
    <property type="protein sequence ID" value="MCU4744498.1"/>
    <property type="molecule type" value="Genomic_DNA"/>
</dbReference>
<organism evidence="1 2">
    <name type="scientific">Natronoglomus mannanivorans</name>
    <dbReference type="NCBI Taxonomy" id="2979990"/>
    <lineage>
        <taxon>Archaea</taxon>
        <taxon>Methanobacteriati</taxon>
        <taxon>Methanobacteriota</taxon>
        <taxon>Stenosarchaea group</taxon>
        <taxon>Halobacteria</taxon>
        <taxon>Halobacteriales</taxon>
        <taxon>Natrialbaceae</taxon>
        <taxon>Natronoglomus</taxon>
    </lineage>
</organism>
<evidence type="ECO:0000313" key="1">
    <source>
        <dbReference type="EMBL" id="MCU4744498.1"/>
    </source>
</evidence>
<comment type="caution">
    <text evidence="1">The sequence shown here is derived from an EMBL/GenBank/DDBJ whole genome shotgun (WGS) entry which is preliminary data.</text>
</comment>
<protein>
    <submittedName>
        <fullName evidence="1">HK97 gp10 family phage protein</fullName>
    </submittedName>
</protein>
<dbReference type="Pfam" id="PF04883">
    <property type="entry name" value="HK97-gp10_like"/>
    <property type="match status" value="1"/>
</dbReference>
<accession>A0AAP2Z4M1</accession>
<gene>
    <name evidence="1" type="ORF">OB960_24310</name>
</gene>
<sequence>MAGISISGMDSLLETLDFGGSGTASYTVRADTDYAVYVEFGSSRNKAQPFLRPAVEETMRDADSLLGDEITPDSIAEAVAEDIADNAQRIAPVDTGKLERSIEVRER</sequence>
<dbReference type="NCBIfam" id="TIGR01725">
    <property type="entry name" value="phge_HK97_gp10"/>
    <property type="match status" value="1"/>
</dbReference>
<evidence type="ECO:0000313" key="2">
    <source>
        <dbReference type="Proteomes" id="UP001321018"/>
    </source>
</evidence>
<dbReference type="Proteomes" id="UP001321018">
    <property type="component" value="Unassembled WGS sequence"/>
</dbReference>
<dbReference type="RefSeq" id="WP_338006306.1">
    <property type="nucleotide sequence ID" value="NZ_JAOPKA010000030.1"/>
</dbReference>
<dbReference type="AlphaFoldDB" id="A0AAP2Z4M1"/>
<reference evidence="1" key="1">
    <citation type="submission" date="2022-09" db="EMBL/GenBank/DDBJ databases">
        <title>Enrichment on poylsaccharides allowed isolation of novel metabolic and taxonomic groups of Haloarchaea.</title>
        <authorList>
            <person name="Sorokin D.Y."/>
            <person name="Elcheninov A.G."/>
            <person name="Khizhniak T.V."/>
            <person name="Kolganova T.V."/>
            <person name="Kublanov I.V."/>
        </authorList>
    </citation>
    <scope>NUCLEOTIDE SEQUENCE</scope>
    <source>
        <strain evidence="1">AArc-xg1-1</strain>
    </source>
</reference>
<dbReference type="InterPro" id="IPR010064">
    <property type="entry name" value="HK97-gp10_tail"/>
</dbReference>